<dbReference type="GO" id="GO:0008270">
    <property type="term" value="F:zinc ion binding"/>
    <property type="evidence" value="ECO:0007669"/>
    <property type="project" value="UniProtKB-KW"/>
</dbReference>
<dbReference type="PROSITE" id="PS51125">
    <property type="entry name" value="NHL"/>
    <property type="match status" value="2"/>
</dbReference>
<dbReference type="EMBL" id="OV696696">
    <property type="protein sequence ID" value="CAH1239368.1"/>
    <property type="molecule type" value="Genomic_DNA"/>
</dbReference>
<dbReference type="GO" id="GO:0043161">
    <property type="term" value="P:proteasome-mediated ubiquitin-dependent protein catabolic process"/>
    <property type="evidence" value="ECO:0007669"/>
    <property type="project" value="TreeGrafter"/>
</dbReference>
<feature type="repeat" description="NHL" evidence="2">
    <location>
        <begin position="137"/>
        <end position="173"/>
    </location>
</feature>
<sequence length="317" mass="34332">MEQGVAQNETVELGGNGHVIQPIQSFSVHRVGQQGTKLQELDTPRGLACSATSCFVVDSGNKRIKVYERRGVLSGLFSSCRTFSVSNSYWDFPTSWSPHDVAVGSCLRGEDHVVYVTDLKEKVVRKFALTGAYCGVFSDQMLRSPSNIAVDPRNGAVIVTDRESRQVALYKPDGGLVRSFTVPGVPRGVAVSPKTHNILVTVEGVSKPAVYTPEGQVIGESQEHENDVLDHEAADLGDLCVGEGGNIIVADRRNSRILLFDPQRQFVGTLLSRKDGLRDPCGVDLLCDGVVVSDSAQHCLFYLRPGVANTSMTKPSQ</sequence>
<feature type="repeat" description="NHL" evidence="2">
    <location>
        <begin position="238"/>
        <end position="263"/>
    </location>
</feature>
<keyword evidence="1" id="KW-0677">Repeat</keyword>
<evidence type="ECO:0000256" key="1">
    <source>
        <dbReference type="ARBA" id="ARBA00022737"/>
    </source>
</evidence>
<dbReference type="PANTHER" id="PTHR24104:SF25">
    <property type="entry name" value="PROTEIN LIN-41"/>
    <property type="match status" value="1"/>
</dbReference>
<dbReference type="AlphaFoldDB" id="A0A8J9VFL0"/>
<dbReference type="Gene3D" id="2.120.10.30">
    <property type="entry name" value="TolB, C-terminal domain"/>
    <property type="match status" value="1"/>
</dbReference>
<dbReference type="GO" id="GO:0061630">
    <property type="term" value="F:ubiquitin protein ligase activity"/>
    <property type="evidence" value="ECO:0007669"/>
    <property type="project" value="TreeGrafter"/>
</dbReference>
<dbReference type="Pfam" id="PF01436">
    <property type="entry name" value="NHL"/>
    <property type="match status" value="1"/>
</dbReference>
<reference evidence="3" key="1">
    <citation type="submission" date="2022-01" db="EMBL/GenBank/DDBJ databases">
        <authorList>
            <person name="Braso-Vives M."/>
        </authorList>
    </citation>
    <scope>NUCLEOTIDE SEQUENCE</scope>
</reference>
<dbReference type="Proteomes" id="UP000838412">
    <property type="component" value="Chromosome 11"/>
</dbReference>
<evidence type="ECO:0000313" key="3">
    <source>
        <dbReference type="EMBL" id="CAH1239368.1"/>
    </source>
</evidence>
<dbReference type="InterPro" id="IPR050952">
    <property type="entry name" value="TRIM-NHL_E3_ligases"/>
</dbReference>
<dbReference type="CDD" id="cd05819">
    <property type="entry name" value="NHL"/>
    <property type="match status" value="1"/>
</dbReference>
<dbReference type="SUPFAM" id="SSF101898">
    <property type="entry name" value="NHL repeat"/>
    <property type="match status" value="1"/>
</dbReference>
<organism evidence="3 4">
    <name type="scientific">Branchiostoma lanceolatum</name>
    <name type="common">Common lancelet</name>
    <name type="synonym">Amphioxus lanceolatum</name>
    <dbReference type="NCBI Taxonomy" id="7740"/>
    <lineage>
        <taxon>Eukaryota</taxon>
        <taxon>Metazoa</taxon>
        <taxon>Chordata</taxon>
        <taxon>Cephalochordata</taxon>
        <taxon>Leptocardii</taxon>
        <taxon>Amphioxiformes</taxon>
        <taxon>Branchiostomatidae</taxon>
        <taxon>Branchiostoma</taxon>
    </lineage>
</organism>
<keyword evidence="4" id="KW-1185">Reference proteome</keyword>
<gene>
    <name evidence="3" type="primary">TRIM3</name>
    <name evidence="3" type="ORF">BLAG_LOCUS3697</name>
</gene>
<proteinExistence type="predicted"/>
<protein>
    <submittedName>
        <fullName evidence="3">TRIM3 protein</fullName>
    </submittedName>
</protein>
<dbReference type="InterPro" id="IPR011042">
    <property type="entry name" value="6-blade_b-propeller_TolB-like"/>
</dbReference>
<evidence type="ECO:0000313" key="4">
    <source>
        <dbReference type="Proteomes" id="UP000838412"/>
    </source>
</evidence>
<dbReference type="PANTHER" id="PTHR24104">
    <property type="entry name" value="E3 UBIQUITIN-PROTEIN LIGASE NHLRC1-RELATED"/>
    <property type="match status" value="1"/>
</dbReference>
<dbReference type="GO" id="GO:0000209">
    <property type="term" value="P:protein polyubiquitination"/>
    <property type="evidence" value="ECO:0007669"/>
    <property type="project" value="TreeGrafter"/>
</dbReference>
<accession>A0A8J9VFL0</accession>
<evidence type="ECO:0000256" key="2">
    <source>
        <dbReference type="PROSITE-ProRule" id="PRU00504"/>
    </source>
</evidence>
<dbReference type="InterPro" id="IPR001258">
    <property type="entry name" value="NHL_repeat"/>
</dbReference>
<name>A0A8J9VFL0_BRALA</name>